<comment type="subcellular location">
    <subcellularLocation>
        <location evidence="1">Cell membrane</location>
        <topology evidence="1">Multi-pass membrane protein</topology>
    </subcellularLocation>
</comment>
<dbReference type="AlphaFoldDB" id="R7Q4B9"/>
<evidence type="ECO:0000256" key="2">
    <source>
        <dbReference type="ARBA" id="ARBA00022475"/>
    </source>
</evidence>
<evidence type="ECO:0000313" key="9">
    <source>
        <dbReference type="Proteomes" id="UP000012073"/>
    </source>
</evidence>
<dbReference type="Pfam" id="PF02687">
    <property type="entry name" value="FtsX"/>
    <property type="match status" value="2"/>
</dbReference>
<sequence length="796" mass="88487">MIGNVFSSSAFTDILRSDLDPFGALTELVAKEFRDRFLAVLHALDVQSAAPLVGIQSIDRTTTFAETDQTARQSFAQFTDSIGERIGPDAAVSLSSPLLLAFEEIDFLQVVLHQFFIVFVFIFAAIGCVVLWTTSSAQVQELSTTSEIMRTLGMPRSQVQMFGCLISLRYLVVGIVLGTLLTGAGLLLISKTLSKFLRMPARAITFVPVLLAVVLGVVVPCLGSLLPCSRIAALSSRRNPRQRIGKKESSIIVKRLQNFGWNVSVLAAASIMTIYGAVFYFFLPKSFLEEDYSLFFGIMNISVTGIILGLVFILQPLQECVQYVFAFIFVSIGKACNFIGRISTRSERCLFSCVRRNMKNHRRRNRDAALVLSFSMALLMFAWSFTKVQIVGITESIRESLGSDIVLTARDRSIPLNETLLREHMKDLSIQNVVKKFTFITFPLFKKLQVTGIAEWPISEPLQVYGIDKYFFETVFQDITILSRNPMDPDSDETLFQLLQKSPDPKAEQNEAMLESKALNTIPVSLSEGFRNVFALESSSVLQLRMQSLSFMATAPILVEKLPAFIFSKFASTISTSPLVVSEASFRRFYEVLGQRLDTEGNSMLLEESMNKEMSPKQRLLILLQPGSSTRAVKDHIQMFGTDRLIVRDIEGNLEEVYGLEKMLMAVNAVSLIMLSLLSGSMLFVVFHENGKAANWEMGLLRALGLTNKQVFQILSYEYVSLTLSGLLSGSTVGIVASFVLVLQDELFRGIRQKISFPFLPNVILCFASLLTAMISTALAWRKICSSEACAILRGG</sequence>
<feature type="transmembrane region" description="Helical" evidence="6">
    <location>
        <begin position="755"/>
        <end position="781"/>
    </location>
</feature>
<evidence type="ECO:0000256" key="5">
    <source>
        <dbReference type="ARBA" id="ARBA00023136"/>
    </source>
</evidence>
<gene>
    <name evidence="8" type="ORF">CHC_T00008049001</name>
</gene>
<dbReference type="EMBL" id="HG001477">
    <property type="protein sequence ID" value="CDF32315.1"/>
    <property type="molecule type" value="Genomic_DNA"/>
</dbReference>
<feature type="transmembrane region" description="Helical" evidence="6">
    <location>
        <begin position="115"/>
        <end position="139"/>
    </location>
</feature>
<feature type="transmembrane region" description="Helical" evidence="6">
    <location>
        <begin position="368"/>
        <end position="386"/>
    </location>
</feature>
<evidence type="ECO:0000313" key="8">
    <source>
        <dbReference type="EMBL" id="CDF32315.1"/>
    </source>
</evidence>
<dbReference type="OrthoDB" id="312032at2759"/>
<dbReference type="Gramene" id="CDF32315">
    <property type="protein sequence ID" value="CDF32315"/>
    <property type="gene ID" value="CHC_T00008049001"/>
</dbReference>
<feature type="domain" description="ABC3 transporter permease C-terminal" evidence="7">
    <location>
        <begin position="117"/>
        <end position="233"/>
    </location>
</feature>
<feature type="transmembrane region" description="Helical" evidence="6">
    <location>
        <begin position="159"/>
        <end position="189"/>
    </location>
</feature>
<keyword evidence="2" id="KW-1003">Cell membrane</keyword>
<dbReference type="KEGG" id="ccp:CHC_T00008049001"/>
<feature type="transmembrane region" description="Helical" evidence="6">
    <location>
        <begin position="663"/>
        <end position="687"/>
    </location>
</feature>
<dbReference type="GeneID" id="17319746"/>
<dbReference type="PANTHER" id="PTHR32522">
    <property type="match status" value="1"/>
</dbReference>
<evidence type="ECO:0000256" key="4">
    <source>
        <dbReference type="ARBA" id="ARBA00022989"/>
    </source>
</evidence>
<evidence type="ECO:0000256" key="3">
    <source>
        <dbReference type="ARBA" id="ARBA00022692"/>
    </source>
</evidence>
<evidence type="ECO:0000259" key="7">
    <source>
        <dbReference type="Pfam" id="PF02687"/>
    </source>
</evidence>
<dbReference type="GO" id="GO:0005886">
    <property type="term" value="C:plasma membrane"/>
    <property type="evidence" value="ECO:0007669"/>
    <property type="project" value="UniProtKB-SubCell"/>
</dbReference>
<feature type="transmembrane region" description="Helical" evidence="6">
    <location>
        <begin position="201"/>
        <end position="226"/>
    </location>
</feature>
<feature type="domain" description="ABC3 transporter permease C-terminal" evidence="7">
    <location>
        <begin position="671"/>
        <end position="788"/>
    </location>
</feature>
<accession>R7Q4B9</accession>
<name>R7Q4B9_CHOCR</name>
<keyword evidence="4 6" id="KW-1133">Transmembrane helix</keyword>
<feature type="transmembrane region" description="Helical" evidence="6">
    <location>
        <begin position="294"/>
        <end position="315"/>
    </location>
</feature>
<proteinExistence type="predicted"/>
<feature type="transmembrane region" description="Helical" evidence="6">
    <location>
        <begin position="722"/>
        <end position="743"/>
    </location>
</feature>
<dbReference type="PANTHER" id="PTHR32522:SF5">
    <property type="entry name" value="ABC3 TRANSPORTER PERMEASE PROTEIN DOMAIN-CONTAINING PROTEIN"/>
    <property type="match status" value="1"/>
</dbReference>
<organism evidence="8 9">
    <name type="scientific">Chondrus crispus</name>
    <name type="common">Carrageen Irish moss</name>
    <name type="synonym">Polymorpha crispa</name>
    <dbReference type="NCBI Taxonomy" id="2769"/>
    <lineage>
        <taxon>Eukaryota</taxon>
        <taxon>Rhodophyta</taxon>
        <taxon>Florideophyceae</taxon>
        <taxon>Rhodymeniophycidae</taxon>
        <taxon>Gigartinales</taxon>
        <taxon>Gigartinaceae</taxon>
        <taxon>Chondrus</taxon>
    </lineage>
</organism>
<reference evidence="9" key="1">
    <citation type="journal article" date="2013" name="Proc. Natl. Acad. Sci. U.S.A.">
        <title>Genome structure and metabolic features in the red seaweed Chondrus crispus shed light on evolution of the Archaeplastida.</title>
        <authorList>
            <person name="Collen J."/>
            <person name="Porcel B."/>
            <person name="Carre W."/>
            <person name="Ball S.G."/>
            <person name="Chaparro C."/>
            <person name="Tonon T."/>
            <person name="Barbeyron T."/>
            <person name="Michel G."/>
            <person name="Noel B."/>
            <person name="Valentin K."/>
            <person name="Elias M."/>
            <person name="Artiguenave F."/>
            <person name="Arun A."/>
            <person name="Aury J.M."/>
            <person name="Barbosa-Neto J.F."/>
            <person name="Bothwell J.H."/>
            <person name="Bouget F.Y."/>
            <person name="Brillet L."/>
            <person name="Cabello-Hurtado F."/>
            <person name="Capella-Gutierrez S."/>
            <person name="Charrier B."/>
            <person name="Cladiere L."/>
            <person name="Cock J.M."/>
            <person name="Coelho S.M."/>
            <person name="Colleoni C."/>
            <person name="Czjzek M."/>
            <person name="Da Silva C."/>
            <person name="Delage L."/>
            <person name="Denoeud F."/>
            <person name="Deschamps P."/>
            <person name="Dittami S.M."/>
            <person name="Gabaldon T."/>
            <person name="Gachon C.M."/>
            <person name="Groisillier A."/>
            <person name="Herve C."/>
            <person name="Jabbari K."/>
            <person name="Katinka M."/>
            <person name="Kloareg B."/>
            <person name="Kowalczyk N."/>
            <person name="Labadie K."/>
            <person name="Leblanc C."/>
            <person name="Lopez P.J."/>
            <person name="McLachlan D.H."/>
            <person name="Meslet-Cladiere L."/>
            <person name="Moustafa A."/>
            <person name="Nehr Z."/>
            <person name="Nyvall Collen P."/>
            <person name="Panaud O."/>
            <person name="Partensky F."/>
            <person name="Poulain J."/>
            <person name="Rensing S.A."/>
            <person name="Rousvoal S."/>
            <person name="Samson G."/>
            <person name="Symeonidi A."/>
            <person name="Weissenbach J."/>
            <person name="Zambounis A."/>
            <person name="Wincker P."/>
            <person name="Boyen C."/>
        </authorList>
    </citation>
    <scope>NUCLEOTIDE SEQUENCE [LARGE SCALE GENOMIC DNA]</scope>
    <source>
        <strain evidence="9">cv. Stackhouse</strain>
    </source>
</reference>
<evidence type="ECO:0000256" key="1">
    <source>
        <dbReference type="ARBA" id="ARBA00004651"/>
    </source>
</evidence>
<dbReference type="RefSeq" id="XP_005711980.1">
    <property type="nucleotide sequence ID" value="XM_005711923.1"/>
</dbReference>
<dbReference type="InterPro" id="IPR003838">
    <property type="entry name" value="ABC3_permease_C"/>
</dbReference>
<keyword evidence="5 6" id="KW-0472">Membrane</keyword>
<keyword evidence="9" id="KW-1185">Reference proteome</keyword>
<dbReference type="Proteomes" id="UP000012073">
    <property type="component" value="Unassembled WGS sequence"/>
</dbReference>
<evidence type="ECO:0000256" key="6">
    <source>
        <dbReference type="SAM" id="Phobius"/>
    </source>
</evidence>
<feature type="transmembrane region" description="Helical" evidence="6">
    <location>
        <begin position="259"/>
        <end position="282"/>
    </location>
</feature>
<protein>
    <recommendedName>
        <fullName evidence="7">ABC3 transporter permease C-terminal domain-containing protein</fullName>
    </recommendedName>
</protein>
<keyword evidence="3 6" id="KW-0812">Transmembrane</keyword>